<feature type="region of interest" description="Disordered" evidence="1">
    <location>
        <begin position="68"/>
        <end position="96"/>
    </location>
</feature>
<evidence type="ECO:0000313" key="2">
    <source>
        <dbReference type="EMBL" id="KKQ35841.1"/>
    </source>
</evidence>
<dbReference type="Proteomes" id="UP000033876">
    <property type="component" value="Unassembled WGS sequence"/>
</dbReference>
<evidence type="ECO:0000313" key="3">
    <source>
        <dbReference type="Proteomes" id="UP000033876"/>
    </source>
</evidence>
<dbReference type="AlphaFoldDB" id="A0A0G0K5C4"/>
<name>A0A0G0K5C4_9BACT</name>
<accession>A0A0G0K5C4</accession>
<gene>
    <name evidence="2" type="ORF">US50_C0004G0030</name>
</gene>
<evidence type="ECO:0000256" key="1">
    <source>
        <dbReference type="SAM" id="MobiDB-lite"/>
    </source>
</evidence>
<sequence length="96" mass="10873">MKVLEKGKPWSKQYKCTGKGNNRVGCGAKLEVYQEDLYETRHEGYDGSTDYYTTFCCSECGAETDIELPSGAEELGSRPSEGERKSRFVGYQRRPE</sequence>
<organism evidence="2 3">
    <name type="scientific">Candidatus Nomurabacteria bacterium GW2011_GWB1_37_5</name>
    <dbReference type="NCBI Taxonomy" id="1618742"/>
    <lineage>
        <taxon>Bacteria</taxon>
        <taxon>Candidatus Nomuraibacteriota</taxon>
    </lineage>
</organism>
<dbReference type="EMBL" id="LBTF01000004">
    <property type="protein sequence ID" value="KKQ35841.1"/>
    <property type="molecule type" value="Genomic_DNA"/>
</dbReference>
<reference evidence="2 3" key="1">
    <citation type="journal article" date="2015" name="Nature">
        <title>rRNA introns, odd ribosomes, and small enigmatic genomes across a large radiation of phyla.</title>
        <authorList>
            <person name="Brown C.T."/>
            <person name="Hug L.A."/>
            <person name="Thomas B.C."/>
            <person name="Sharon I."/>
            <person name="Castelle C.J."/>
            <person name="Singh A."/>
            <person name="Wilkins M.J."/>
            <person name="Williams K.H."/>
            <person name="Banfield J.F."/>
        </authorList>
    </citation>
    <scope>NUCLEOTIDE SEQUENCE [LARGE SCALE GENOMIC DNA]</scope>
</reference>
<comment type="caution">
    <text evidence="2">The sequence shown here is derived from an EMBL/GenBank/DDBJ whole genome shotgun (WGS) entry which is preliminary data.</text>
</comment>
<proteinExistence type="predicted"/>
<protein>
    <submittedName>
        <fullName evidence="2">Uncharacterized protein</fullName>
    </submittedName>
</protein>